<dbReference type="AlphaFoldDB" id="A0A1M6LEY8"/>
<reference evidence="2 3" key="1">
    <citation type="submission" date="2016-11" db="EMBL/GenBank/DDBJ databases">
        <authorList>
            <person name="Jaros S."/>
            <person name="Januszkiewicz K."/>
            <person name="Wedrychowicz H."/>
        </authorList>
    </citation>
    <scope>NUCLEOTIDE SEQUENCE [LARGE SCALE GENOMIC DNA]</scope>
    <source>
        <strain evidence="2 3">DSM 15970</strain>
    </source>
</reference>
<dbReference type="EMBL" id="FQYT01000035">
    <property type="protein sequence ID" value="SHJ69726.1"/>
    <property type="molecule type" value="Genomic_DNA"/>
</dbReference>
<feature type="domain" description="DUF3786" evidence="1">
    <location>
        <begin position="20"/>
        <end position="198"/>
    </location>
</feature>
<name>A0A1M6LEY8_9FIRM</name>
<evidence type="ECO:0000313" key="3">
    <source>
        <dbReference type="Proteomes" id="UP000184342"/>
    </source>
</evidence>
<organism evidence="2 3">
    <name type="scientific">Parasporobacterium paucivorans DSM 15970</name>
    <dbReference type="NCBI Taxonomy" id="1122934"/>
    <lineage>
        <taxon>Bacteria</taxon>
        <taxon>Bacillati</taxon>
        <taxon>Bacillota</taxon>
        <taxon>Clostridia</taxon>
        <taxon>Lachnospirales</taxon>
        <taxon>Lachnospiraceae</taxon>
        <taxon>Parasporobacterium</taxon>
    </lineage>
</organism>
<dbReference type="InterPro" id="IPR024264">
    <property type="entry name" value="DUF3786"/>
</dbReference>
<dbReference type="STRING" id="1122934.SAMN02745691_02386"/>
<protein>
    <recommendedName>
        <fullName evidence="1">DUF3786 domain-containing protein</fullName>
    </recommendedName>
</protein>
<sequence length="210" mass="24400">MEIKKDNYFENARNFFLVADQEELVRKLGLQADGDFIYLRVMDIQYRISQKLGDIQRSKDGINYMYEKSHDAALSIFDYLTWSKDDRKLSGEFVSLKGMGFNSHAYLFEGHGGIYERGGAMFSGKSGKLSKVLDRFDGKKMGSADVSSVFEVFDGFPICFQFWEGDDEYTPRIFFLWDANTAQFIHLETTFYLLNMVLDRMAELFEEEIN</sequence>
<dbReference type="RefSeq" id="WP_073994620.1">
    <property type="nucleotide sequence ID" value="NZ_FQYT01000035.1"/>
</dbReference>
<evidence type="ECO:0000259" key="1">
    <source>
        <dbReference type="Pfam" id="PF12654"/>
    </source>
</evidence>
<keyword evidence="3" id="KW-1185">Reference proteome</keyword>
<dbReference type="Proteomes" id="UP000184342">
    <property type="component" value="Unassembled WGS sequence"/>
</dbReference>
<gene>
    <name evidence="2" type="ORF">SAMN02745691_02386</name>
</gene>
<accession>A0A1M6LEY8</accession>
<dbReference type="Pfam" id="PF12654">
    <property type="entry name" value="DUF3786"/>
    <property type="match status" value="1"/>
</dbReference>
<evidence type="ECO:0000313" key="2">
    <source>
        <dbReference type="EMBL" id="SHJ69726.1"/>
    </source>
</evidence>
<proteinExistence type="predicted"/>